<evidence type="ECO:0000313" key="3">
    <source>
        <dbReference type="EMBL" id="MDP4576307.1"/>
    </source>
</evidence>
<dbReference type="Proteomes" id="UP001240639">
    <property type="component" value="Unassembled WGS sequence"/>
</dbReference>
<keyword evidence="1" id="KW-0812">Transmembrane</keyword>
<name>A0ABT9HT31_9SPHN</name>
<keyword evidence="1" id="KW-1133">Transmembrane helix</keyword>
<sequence length="211" mass="23002">MMLASLKSNIRSLRHDESGVTAVEFGLLAIPFFIMLMGAMDIGHQFYMRGVTQGALDDVSRRASVEEPVFIASGASLEERIENTLKTQIDIVAPKATYTISQKNFFDFNGIGNPERLVTDVDGDGQFDNADGDCWEDLNENGAYDLDSGRVGVGGANDVTFYSVRVQHPRLLPTPELIGFSDTIDFTVETAVRNQPYANQATPPVLCGDGT</sequence>
<evidence type="ECO:0000313" key="4">
    <source>
        <dbReference type="Proteomes" id="UP001240639"/>
    </source>
</evidence>
<reference evidence="3 4" key="1">
    <citation type="submission" date="2023-08" db="EMBL/GenBank/DDBJ databases">
        <title>genomic of G39.</title>
        <authorList>
            <person name="Wang Y."/>
        </authorList>
    </citation>
    <scope>NUCLEOTIDE SEQUENCE [LARGE SCALE GENOMIC DNA]</scope>
    <source>
        <strain evidence="3 4">G39</strain>
    </source>
</reference>
<accession>A0ABT9HT31</accession>
<feature type="transmembrane region" description="Helical" evidence="1">
    <location>
        <begin position="20"/>
        <end position="39"/>
    </location>
</feature>
<keyword evidence="4" id="KW-1185">Reference proteome</keyword>
<keyword evidence="1" id="KW-0472">Membrane</keyword>
<dbReference type="EMBL" id="JAVAIM010000002">
    <property type="protein sequence ID" value="MDP4576307.1"/>
    <property type="molecule type" value="Genomic_DNA"/>
</dbReference>
<evidence type="ECO:0000259" key="2">
    <source>
        <dbReference type="Pfam" id="PF07811"/>
    </source>
</evidence>
<evidence type="ECO:0000256" key="1">
    <source>
        <dbReference type="SAM" id="Phobius"/>
    </source>
</evidence>
<dbReference type="Pfam" id="PF07811">
    <property type="entry name" value="TadE"/>
    <property type="match status" value="1"/>
</dbReference>
<organism evidence="3 4">
    <name type="scientific">Qipengyuania profundimaris</name>
    <dbReference type="NCBI Taxonomy" id="3067652"/>
    <lineage>
        <taxon>Bacteria</taxon>
        <taxon>Pseudomonadati</taxon>
        <taxon>Pseudomonadota</taxon>
        <taxon>Alphaproteobacteria</taxon>
        <taxon>Sphingomonadales</taxon>
        <taxon>Erythrobacteraceae</taxon>
        <taxon>Qipengyuania</taxon>
    </lineage>
</organism>
<dbReference type="RefSeq" id="WP_305933554.1">
    <property type="nucleotide sequence ID" value="NZ_JAVAIM010000002.1"/>
</dbReference>
<dbReference type="InterPro" id="IPR012495">
    <property type="entry name" value="TadE-like_dom"/>
</dbReference>
<comment type="caution">
    <text evidence="3">The sequence shown here is derived from an EMBL/GenBank/DDBJ whole genome shotgun (WGS) entry which is preliminary data.</text>
</comment>
<proteinExistence type="predicted"/>
<protein>
    <submittedName>
        <fullName evidence="3">Pilus assembly protein</fullName>
    </submittedName>
</protein>
<feature type="domain" description="TadE-like" evidence="2">
    <location>
        <begin position="19"/>
        <end position="61"/>
    </location>
</feature>
<gene>
    <name evidence="3" type="ORF">Q9K02_14290</name>
</gene>